<keyword evidence="1" id="KW-0175">Coiled coil</keyword>
<sequence length="140" mass="16317">MKIIGKTNLYKIGEVVEILKANFNYQKSKSHMCRKASLLNAYITYNNMRFIPECIIGELMTDITIKDLKSQTKANIAKKLAITKKEIQIYDNNIEISNTNDINEIIHETTMQLKQEITQLKQEIIQLKQTIKKQIFTHTK</sequence>
<dbReference type="AlphaFoldDB" id="W6TGZ0"/>
<feature type="coiled-coil region" evidence="1">
    <location>
        <begin position="103"/>
        <end position="130"/>
    </location>
</feature>
<accession>W6TGZ0</accession>
<dbReference type="PATRIC" id="fig|1432657.3.peg.1371"/>
<reference evidence="2 3" key="1">
    <citation type="submission" date="2013-12" db="EMBL/GenBank/DDBJ databases">
        <title>Comparative genomics of relapsing fever spirochetes.</title>
        <authorList>
            <person name="Schwan T.G."/>
            <person name="Raffel S.J."/>
            <person name="Porcella S.F."/>
        </authorList>
    </citation>
    <scope>NUCLEOTIDE SEQUENCE [LARGE SCALE GENOMIC DNA]</scope>
    <source>
        <strain evidence="2 3">CR2A</strain>
    </source>
</reference>
<protein>
    <submittedName>
        <fullName evidence="2">Uncharacterized protein</fullName>
    </submittedName>
</protein>
<dbReference type="EMBL" id="AZIT01000015">
    <property type="protein sequence ID" value="ETZ17663.1"/>
    <property type="molecule type" value="Genomic_DNA"/>
</dbReference>
<proteinExistence type="predicted"/>
<dbReference type="RefSeq" id="WP_038367511.1">
    <property type="nucleotide sequence ID" value="NZ_AZIT01000015.1"/>
</dbReference>
<dbReference type="Proteomes" id="UP000019148">
    <property type="component" value="Unassembled WGS sequence"/>
</dbReference>
<gene>
    <name evidence="2" type="ORF">BDCR2A_01407</name>
</gene>
<evidence type="ECO:0000256" key="1">
    <source>
        <dbReference type="SAM" id="Coils"/>
    </source>
</evidence>
<name>W6TGZ0_9SPIR</name>
<organism evidence="2 3">
    <name type="scientific">Borrelia duttonii CR2A</name>
    <dbReference type="NCBI Taxonomy" id="1432657"/>
    <lineage>
        <taxon>Bacteria</taxon>
        <taxon>Pseudomonadati</taxon>
        <taxon>Spirochaetota</taxon>
        <taxon>Spirochaetia</taxon>
        <taxon>Spirochaetales</taxon>
        <taxon>Borreliaceae</taxon>
        <taxon>Borrelia</taxon>
    </lineage>
</organism>
<comment type="caution">
    <text evidence="2">The sequence shown here is derived from an EMBL/GenBank/DDBJ whole genome shotgun (WGS) entry which is preliminary data.</text>
</comment>
<evidence type="ECO:0000313" key="2">
    <source>
        <dbReference type="EMBL" id="ETZ17663.1"/>
    </source>
</evidence>
<evidence type="ECO:0000313" key="3">
    <source>
        <dbReference type="Proteomes" id="UP000019148"/>
    </source>
</evidence>